<dbReference type="RefSeq" id="WP_090100661.1">
    <property type="nucleotide sequence ID" value="NZ_FNIX01000011.1"/>
</dbReference>
<name>A0A1H0U7P8_9PSEU</name>
<keyword evidence="2" id="KW-1185">Reference proteome</keyword>
<sequence length="126" mass="14394">MKRLRRKTKAAEPVSTEITRQQIKLLALVEQGGVHRGATSWYLEHRPAKQWDADDLEVLERRNWIAWVRPAREVEHGMAAPVDVTPEGRLALQHHLPEWVLGRRAIASAPPRLPSVESILALDSFR</sequence>
<evidence type="ECO:0000313" key="1">
    <source>
        <dbReference type="EMBL" id="SDP62223.1"/>
    </source>
</evidence>
<dbReference type="AlphaFoldDB" id="A0A1H0U7P8"/>
<dbReference type="Proteomes" id="UP000199691">
    <property type="component" value="Unassembled WGS sequence"/>
</dbReference>
<dbReference type="EMBL" id="FNIX01000011">
    <property type="protein sequence ID" value="SDP62223.1"/>
    <property type="molecule type" value="Genomic_DNA"/>
</dbReference>
<accession>A0A1H0U7P8</accession>
<dbReference type="OrthoDB" id="3693698at2"/>
<evidence type="ECO:0000313" key="2">
    <source>
        <dbReference type="Proteomes" id="UP000199691"/>
    </source>
</evidence>
<proteinExistence type="predicted"/>
<reference evidence="2" key="1">
    <citation type="submission" date="2016-10" db="EMBL/GenBank/DDBJ databases">
        <authorList>
            <person name="Varghese N."/>
            <person name="Submissions S."/>
        </authorList>
    </citation>
    <scope>NUCLEOTIDE SEQUENCE [LARGE SCALE GENOMIC DNA]</scope>
    <source>
        <strain evidence="2">CGMCC 4.6609</strain>
    </source>
</reference>
<gene>
    <name evidence="1" type="ORF">SAMN05421507_111168</name>
</gene>
<dbReference type="STRING" id="641025.SAMN05421507_111168"/>
<organism evidence="1 2">
    <name type="scientific">Lentzea jiangxiensis</name>
    <dbReference type="NCBI Taxonomy" id="641025"/>
    <lineage>
        <taxon>Bacteria</taxon>
        <taxon>Bacillati</taxon>
        <taxon>Actinomycetota</taxon>
        <taxon>Actinomycetes</taxon>
        <taxon>Pseudonocardiales</taxon>
        <taxon>Pseudonocardiaceae</taxon>
        <taxon>Lentzea</taxon>
    </lineage>
</organism>
<protein>
    <submittedName>
        <fullName evidence="1">Uncharacterized protein</fullName>
    </submittedName>
</protein>